<feature type="compositionally biased region" description="Acidic residues" evidence="1">
    <location>
        <begin position="44"/>
        <end position="56"/>
    </location>
</feature>
<reference evidence="2" key="1">
    <citation type="submission" date="2021-03" db="EMBL/GenBank/DDBJ databases">
        <authorList>
            <person name="So Y."/>
        </authorList>
    </citation>
    <scope>NUCLEOTIDE SEQUENCE</scope>
    <source>
        <strain evidence="2">SG15</strain>
    </source>
</reference>
<evidence type="ECO:0000256" key="1">
    <source>
        <dbReference type="SAM" id="MobiDB-lite"/>
    </source>
</evidence>
<dbReference type="RefSeq" id="WP_209374744.1">
    <property type="nucleotide sequence ID" value="NZ_JAGIZA010000008.1"/>
</dbReference>
<evidence type="ECO:0000313" key="2">
    <source>
        <dbReference type="EMBL" id="MBP0493996.1"/>
    </source>
</evidence>
<gene>
    <name evidence="2" type="ORF">J5Y10_14520</name>
</gene>
<dbReference type="AlphaFoldDB" id="A0A940N0T8"/>
<accession>A0A940N0T8</accession>
<organism evidence="2 3">
    <name type="scientific">Roseomonas indoligenes</name>
    <dbReference type="NCBI Taxonomy" id="2820811"/>
    <lineage>
        <taxon>Bacteria</taxon>
        <taxon>Pseudomonadati</taxon>
        <taxon>Pseudomonadota</taxon>
        <taxon>Alphaproteobacteria</taxon>
        <taxon>Acetobacterales</taxon>
        <taxon>Roseomonadaceae</taxon>
        <taxon>Roseomonas</taxon>
    </lineage>
</organism>
<dbReference type="EMBL" id="JAGIZA010000008">
    <property type="protein sequence ID" value="MBP0493996.1"/>
    <property type="molecule type" value="Genomic_DNA"/>
</dbReference>
<protein>
    <submittedName>
        <fullName evidence="2">Uncharacterized protein</fullName>
    </submittedName>
</protein>
<dbReference type="Proteomes" id="UP000677537">
    <property type="component" value="Unassembled WGS sequence"/>
</dbReference>
<feature type="region of interest" description="Disordered" evidence="1">
    <location>
        <begin position="42"/>
        <end position="62"/>
    </location>
</feature>
<proteinExistence type="predicted"/>
<keyword evidence="3" id="KW-1185">Reference proteome</keyword>
<comment type="caution">
    <text evidence="2">The sequence shown here is derived from an EMBL/GenBank/DDBJ whole genome shotgun (WGS) entry which is preliminary data.</text>
</comment>
<name>A0A940N0T8_9PROT</name>
<sequence>MTPKLRVEMGRKAEELLDEARAAMDGAAYLIGFLDAADRPVMDLEPDCDGEDEPEEASAQPVTLAPDRVCDTVHRPTRRQMVAAYRRVGAPVPANLRGLFGRAWA</sequence>
<evidence type="ECO:0000313" key="3">
    <source>
        <dbReference type="Proteomes" id="UP000677537"/>
    </source>
</evidence>